<dbReference type="AlphaFoldDB" id="A0A0B0P3X3"/>
<dbReference type="SUPFAM" id="SSF58038">
    <property type="entry name" value="SNARE fusion complex"/>
    <property type="match status" value="1"/>
</dbReference>
<reference evidence="14" key="1">
    <citation type="submission" date="2014-09" db="EMBL/GenBank/DDBJ databases">
        <title>G. arboreum L. cv. AKA8401 A2 genome assembly version 1.0.</title>
        <authorList>
            <person name="Mudge J."/>
            <person name="Ramaraj T."/>
            <person name="Lindquist I.E."/>
            <person name="Bharti A.K."/>
            <person name="Sundararajan A."/>
            <person name="Cameron C.T."/>
            <person name="Woodward J.E."/>
            <person name="May G.D."/>
            <person name="Brubaker C."/>
            <person name="Broadhvest J."/>
            <person name="Wilkins T.A."/>
        </authorList>
    </citation>
    <scope>NUCLEOTIDE SEQUENCE</scope>
</reference>
<dbReference type="GO" id="GO:0016020">
    <property type="term" value="C:membrane"/>
    <property type="evidence" value="ECO:0007669"/>
    <property type="project" value="InterPro"/>
</dbReference>
<dbReference type="CDD" id="cd15843">
    <property type="entry name" value="R-SNARE"/>
    <property type="match status" value="1"/>
</dbReference>
<dbReference type="InterPro" id="IPR001388">
    <property type="entry name" value="Synaptobrevin-like"/>
</dbReference>
<accession>A0A0B0P3X3</accession>
<dbReference type="InterPro" id="IPR042855">
    <property type="entry name" value="V_SNARE_CC"/>
</dbReference>
<dbReference type="PRINTS" id="PR00219">
    <property type="entry name" value="SYNAPTOBREVN"/>
</dbReference>
<proteinExistence type="inferred from homology"/>
<evidence type="ECO:0000256" key="6">
    <source>
        <dbReference type="ARBA" id="ARBA00023136"/>
    </source>
</evidence>
<dbReference type="GO" id="GO:0015031">
    <property type="term" value="P:protein transport"/>
    <property type="evidence" value="ECO:0007669"/>
    <property type="project" value="UniProtKB-KW"/>
</dbReference>
<evidence type="ECO:0000256" key="8">
    <source>
        <dbReference type="ARBA" id="ARBA00046280"/>
    </source>
</evidence>
<dbReference type="PANTHER" id="PTHR21136:SF168">
    <property type="entry name" value="VESICLE-ASSOCIATED MEMBRANE PROTEIN 9"/>
    <property type="match status" value="1"/>
</dbReference>
<organism evidence="14 15">
    <name type="scientific">Gossypium arboreum</name>
    <name type="common">Tree cotton</name>
    <name type="synonym">Gossypium nanking</name>
    <dbReference type="NCBI Taxonomy" id="29729"/>
    <lineage>
        <taxon>Eukaryota</taxon>
        <taxon>Viridiplantae</taxon>
        <taxon>Streptophyta</taxon>
        <taxon>Embryophyta</taxon>
        <taxon>Tracheophyta</taxon>
        <taxon>Spermatophyta</taxon>
        <taxon>Magnoliopsida</taxon>
        <taxon>eudicotyledons</taxon>
        <taxon>Gunneridae</taxon>
        <taxon>Pentapetalae</taxon>
        <taxon>rosids</taxon>
        <taxon>malvids</taxon>
        <taxon>Malvales</taxon>
        <taxon>Malvaceae</taxon>
        <taxon>Malvoideae</taxon>
        <taxon>Gossypium</taxon>
    </lineage>
</organism>
<keyword evidence="6" id="KW-0472">Membrane</keyword>
<dbReference type="InterPro" id="IPR010908">
    <property type="entry name" value="Longin_dom"/>
</dbReference>
<dbReference type="SMART" id="SM01270">
    <property type="entry name" value="Longin"/>
    <property type="match status" value="1"/>
</dbReference>
<comment type="function">
    <text evidence="7">Involved in the targeting and/or fusion of transport vesicles to their target membrane.</text>
</comment>
<comment type="similarity">
    <text evidence="1">Belongs to the synaptobrevin family.</text>
</comment>
<dbReference type="InterPro" id="IPR051097">
    <property type="entry name" value="Synaptobrevin-like_transport"/>
</dbReference>
<dbReference type="GO" id="GO:0012505">
    <property type="term" value="C:endomembrane system"/>
    <property type="evidence" value="ECO:0007669"/>
    <property type="project" value="UniProtKB-SubCell"/>
</dbReference>
<dbReference type="PROSITE" id="PS00417">
    <property type="entry name" value="SYNAPTOBREVIN"/>
    <property type="match status" value="1"/>
</dbReference>
<evidence type="ECO:0000259" key="12">
    <source>
        <dbReference type="PROSITE" id="PS50892"/>
    </source>
</evidence>
<dbReference type="Proteomes" id="UP000032142">
    <property type="component" value="Unassembled WGS sequence"/>
</dbReference>
<dbReference type="Pfam" id="PF13774">
    <property type="entry name" value="Longin"/>
    <property type="match status" value="1"/>
</dbReference>
<reference evidence="15" key="2">
    <citation type="submission" date="2014-09" db="EMBL/GenBank/DDBJ databases">
        <authorList>
            <person name="Mudge J."/>
            <person name="Ramaraj T."/>
            <person name="Lindquist I.E."/>
            <person name="Bharti A.K."/>
            <person name="Sundararajan A."/>
            <person name="Cameron C.T."/>
            <person name="Woodward J.E."/>
            <person name="May G.D."/>
            <person name="Brubaker C."/>
            <person name="Broadhvest J."/>
            <person name="Wilkins T.A."/>
        </authorList>
    </citation>
    <scope>NUCLEOTIDE SEQUENCE</scope>
    <source>
        <strain evidence="15">cv. AKA8401</strain>
    </source>
</reference>
<dbReference type="PROSITE" id="PS50892">
    <property type="entry name" value="V_SNARE"/>
    <property type="match status" value="1"/>
</dbReference>
<dbReference type="FunFam" id="3.30.450.50:FF:000002">
    <property type="entry name" value="Vesicle-associated membrane protein 722"/>
    <property type="match status" value="1"/>
</dbReference>
<evidence type="ECO:0000256" key="2">
    <source>
        <dbReference type="ARBA" id="ARBA00022448"/>
    </source>
</evidence>
<sequence>MGQQSLIYAFVARGTVVLADYTEFSGNFTSIASQCLQKLPASNNKFTYNCDGHTFNYLVDNGFSNLLSFSSAYCVVAVESAGRQVPIAFLERIKEDFTKRYGGGKAAAAPANSLSKEFGPKLKEHMQYCIDHPEEVSKIAKVKAQVSEVKGVMMENIEKVLDRGEKIELLVDKSENLRSQIKIRALLGFVTGTRFQAAGNPDEEKDVVTEHENKADRARDSDRVDSHHRTVCLSWLQLLMNRSVAIFYSFAHSLIGVVAVTSNIDAPHS</sequence>
<evidence type="ECO:0000313" key="15">
    <source>
        <dbReference type="Proteomes" id="UP000032142"/>
    </source>
</evidence>
<evidence type="ECO:0000256" key="5">
    <source>
        <dbReference type="ARBA" id="ARBA00022989"/>
    </source>
</evidence>
<dbReference type="GO" id="GO:0016192">
    <property type="term" value="P:vesicle-mediated transport"/>
    <property type="evidence" value="ECO:0007669"/>
    <property type="project" value="InterPro"/>
</dbReference>
<dbReference type="PANTHER" id="PTHR21136">
    <property type="entry name" value="SNARE PROTEINS"/>
    <property type="match status" value="1"/>
</dbReference>
<evidence type="ECO:0000256" key="10">
    <source>
        <dbReference type="SAM" id="MobiDB-lite"/>
    </source>
</evidence>
<feature type="domain" description="V-SNARE coiled-coil homology" evidence="12">
    <location>
        <begin position="138"/>
        <end position="210"/>
    </location>
</feature>
<dbReference type="InterPro" id="IPR011012">
    <property type="entry name" value="Longin-like_dom_sf"/>
</dbReference>
<evidence type="ECO:0000256" key="4">
    <source>
        <dbReference type="ARBA" id="ARBA00022927"/>
    </source>
</evidence>
<comment type="subcellular location">
    <subcellularLocation>
        <location evidence="8">Endomembrane system</location>
        <topology evidence="8">Single-pass type IV membrane protein</topology>
    </subcellularLocation>
</comment>
<feature type="domain" description="Longin" evidence="11">
    <location>
        <begin position="10"/>
        <end position="122"/>
    </location>
</feature>
<dbReference type="EMBL" id="KN399073">
    <property type="protein sequence ID" value="KHG13199.1"/>
    <property type="molecule type" value="Genomic_DNA"/>
</dbReference>
<evidence type="ECO:0000256" key="9">
    <source>
        <dbReference type="PROSITE-ProRule" id="PRU00290"/>
    </source>
</evidence>
<keyword evidence="5" id="KW-1133">Transmembrane helix</keyword>
<dbReference type="PROSITE" id="PS50859">
    <property type="entry name" value="LONGIN"/>
    <property type="match status" value="1"/>
</dbReference>
<feature type="region of interest" description="Disordered" evidence="10">
    <location>
        <begin position="200"/>
        <end position="223"/>
    </location>
</feature>
<keyword evidence="3" id="KW-0812">Transmembrane</keyword>
<evidence type="ECO:0000256" key="7">
    <source>
        <dbReference type="ARBA" id="ARBA00037493"/>
    </source>
</evidence>
<evidence type="ECO:0000256" key="3">
    <source>
        <dbReference type="ARBA" id="ARBA00022692"/>
    </source>
</evidence>
<dbReference type="FunFam" id="1.20.5.110:FF:000109">
    <property type="entry name" value="Vesicle-associated membrane protein 722"/>
    <property type="match status" value="1"/>
</dbReference>
<evidence type="ECO:0000256" key="1">
    <source>
        <dbReference type="ARBA" id="ARBA00008025"/>
    </source>
</evidence>
<evidence type="ECO:0000313" key="13">
    <source>
        <dbReference type="EMBL" id="KHG13199.1"/>
    </source>
</evidence>
<dbReference type="Gene3D" id="3.30.450.50">
    <property type="entry name" value="Longin domain"/>
    <property type="match status" value="1"/>
</dbReference>
<dbReference type="GO" id="GO:0005737">
    <property type="term" value="C:cytoplasm"/>
    <property type="evidence" value="ECO:0007669"/>
    <property type="project" value="UniProtKB-ARBA"/>
</dbReference>
<dbReference type="EMBL" id="KN411409">
    <property type="protein sequence ID" value="KHG18794.1"/>
    <property type="molecule type" value="Genomic_DNA"/>
</dbReference>
<gene>
    <name evidence="13" type="ORF">F383_03138</name>
    <name evidence="14" type="ORF">F383_03452</name>
</gene>
<keyword evidence="9" id="KW-0175">Coiled coil</keyword>
<keyword evidence="15" id="KW-1185">Reference proteome</keyword>
<protein>
    <submittedName>
        <fullName evidence="14">Vesicle-associated membrane protein</fullName>
    </submittedName>
</protein>
<keyword evidence="4" id="KW-0653">Protein transport</keyword>
<keyword evidence="2" id="KW-0813">Transport</keyword>
<name>A0A0B0P3X3_GOSAR</name>
<dbReference type="SUPFAM" id="SSF64356">
    <property type="entry name" value="SNARE-like"/>
    <property type="match status" value="1"/>
</dbReference>
<dbReference type="Gene3D" id="1.20.5.110">
    <property type="match status" value="1"/>
</dbReference>
<evidence type="ECO:0000259" key="11">
    <source>
        <dbReference type="PROSITE" id="PS50859"/>
    </source>
</evidence>
<feature type="compositionally biased region" description="Basic and acidic residues" evidence="10">
    <location>
        <begin position="206"/>
        <end position="223"/>
    </location>
</feature>
<dbReference type="Pfam" id="PF00957">
    <property type="entry name" value="Synaptobrevin"/>
    <property type="match status" value="1"/>
</dbReference>
<evidence type="ECO:0000313" key="14">
    <source>
        <dbReference type="EMBL" id="KHG18794.1"/>
    </source>
</evidence>
<dbReference type="CDD" id="cd14824">
    <property type="entry name" value="Longin"/>
    <property type="match status" value="1"/>
</dbReference>